<evidence type="ECO:0000256" key="1">
    <source>
        <dbReference type="SAM" id="Phobius"/>
    </source>
</evidence>
<organism evidence="2">
    <name type="scientific">bioreactor metagenome</name>
    <dbReference type="NCBI Taxonomy" id="1076179"/>
    <lineage>
        <taxon>unclassified sequences</taxon>
        <taxon>metagenomes</taxon>
        <taxon>ecological metagenomes</taxon>
    </lineage>
</organism>
<evidence type="ECO:0008006" key="3">
    <source>
        <dbReference type="Google" id="ProtNLM"/>
    </source>
</evidence>
<dbReference type="AlphaFoldDB" id="A0A645J5D2"/>
<feature type="transmembrane region" description="Helical" evidence="1">
    <location>
        <begin position="6"/>
        <end position="27"/>
    </location>
</feature>
<sequence length="105" mass="11480">MFGAGLLNLGSLVLGLIAWVLPVISLMRRDKTRHRNWSAFSVASVSACAVSLCMQLYYTNHLVQIKDWSALMDTSSAVALISTINLAVTILLNGITLAVYLRKKV</sequence>
<proteinExistence type="predicted"/>
<name>A0A645J5D2_9ZZZZ</name>
<comment type="caution">
    <text evidence="2">The sequence shown here is derived from an EMBL/GenBank/DDBJ whole genome shotgun (WGS) entry which is preliminary data.</text>
</comment>
<keyword evidence="1" id="KW-0472">Membrane</keyword>
<feature type="transmembrane region" description="Helical" evidence="1">
    <location>
        <begin position="78"/>
        <end position="101"/>
    </location>
</feature>
<feature type="transmembrane region" description="Helical" evidence="1">
    <location>
        <begin position="39"/>
        <end position="58"/>
    </location>
</feature>
<keyword evidence="1" id="KW-1133">Transmembrane helix</keyword>
<gene>
    <name evidence="2" type="ORF">SDC9_206546</name>
</gene>
<protein>
    <recommendedName>
        <fullName evidence="3">Cytochrome c oxidase subunit 4</fullName>
    </recommendedName>
</protein>
<dbReference type="EMBL" id="VSSQ01132076">
    <property type="protein sequence ID" value="MPN58831.1"/>
    <property type="molecule type" value="Genomic_DNA"/>
</dbReference>
<evidence type="ECO:0000313" key="2">
    <source>
        <dbReference type="EMBL" id="MPN58831.1"/>
    </source>
</evidence>
<accession>A0A645J5D2</accession>
<keyword evidence="1" id="KW-0812">Transmembrane</keyword>
<reference evidence="2" key="1">
    <citation type="submission" date="2019-08" db="EMBL/GenBank/DDBJ databases">
        <authorList>
            <person name="Kucharzyk K."/>
            <person name="Murdoch R.W."/>
            <person name="Higgins S."/>
            <person name="Loffler F."/>
        </authorList>
    </citation>
    <scope>NUCLEOTIDE SEQUENCE</scope>
</reference>